<evidence type="ECO:0000313" key="2">
    <source>
        <dbReference type="EMBL" id="MBD5778368.1"/>
    </source>
</evidence>
<evidence type="ECO:0000259" key="1">
    <source>
        <dbReference type="Pfam" id="PF01243"/>
    </source>
</evidence>
<dbReference type="PANTHER" id="PTHR42815">
    <property type="entry name" value="FAD-BINDING, PUTATIVE (AFU_ORTHOLOGUE AFUA_6G07600)-RELATED"/>
    <property type="match status" value="1"/>
</dbReference>
<gene>
    <name evidence="2" type="ORF">IEN85_02530</name>
</gene>
<organism evidence="2 3">
    <name type="scientific">Pelagicoccus enzymogenes</name>
    <dbReference type="NCBI Taxonomy" id="2773457"/>
    <lineage>
        <taxon>Bacteria</taxon>
        <taxon>Pseudomonadati</taxon>
        <taxon>Verrucomicrobiota</taxon>
        <taxon>Opitutia</taxon>
        <taxon>Puniceicoccales</taxon>
        <taxon>Pelagicoccaceae</taxon>
        <taxon>Pelagicoccus</taxon>
    </lineage>
</organism>
<feature type="domain" description="Pyridoxamine 5'-phosphate oxidase N-terminal" evidence="1">
    <location>
        <begin position="42"/>
        <end position="128"/>
    </location>
</feature>
<dbReference type="AlphaFoldDB" id="A0A927F7H5"/>
<accession>A0A927F7H5</accession>
<keyword evidence="3" id="KW-1185">Reference proteome</keyword>
<dbReference type="InterPro" id="IPR012349">
    <property type="entry name" value="Split_barrel_FMN-bd"/>
</dbReference>
<name>A0A927F7H5_9BACT</name>
<proteinExistence type="predicted"/>
<dbReference type="Proteomes" id="UP000622317">
    <property type="component" value="Unassembled WGS sequence"/>
</dbReference>
<protein>
    <submittedName>
        <fullName evidence="2">Pyridoxamine 5'-phosphate oxidase family protein</fullName>
    </submittedName>
</protein>
<evidence type="ECO:0000313" key="3">
    <source>
        <dbReference type="Proteomes" id="UP000622317"/>
    </source>
</evidence>
<dbReference type="InterPro" id="IPR011576">
    <property type="entry name" value="Pyridox_Oxase_N"/>
</dbReference>
<dbReference type="PANTHER" id="PTHR42815:SF2">
    <property type="entry name" value="FAD-BINDING, PUTATIVE (AFU_ORTHOLOGUE AFUA_6G07600)-RELATED"/>
    <property type="match status" value="1"/>
</dbReference>
<dbReference type="RefSeq" id="WP_191615504.1">
    <property type="nucleotide sequence ID" value="NZ_JACYFG010000004.1"/>
</dbReference>
<dbReference type="EMBL" id="JACYFG010000004">
    <property type="protein sequence ID" value="MBD5778368.1"/>
    <property type="molecule type" value="Genomic_DNA"/>
</dbReference>
<dbReference type="SUPFAM" id="SSF50475">
    <property type="entry name" value="FMN-binding split barrel"/>
    <property type="match status" value="1"/>
</dbReference>
<comment type="caution">
    <text evidence="2">The sequence shown here is derived from an EMBL/GenBank/DDBJ whole genome shotgun (WGS) entry which is preliminary data.</text>
</comment>
<sequence length="193" mass="21745">MARKFMEIALTPSVQKAQEAAYGRHQTVEKGAETDALGEGEQAFVQARNSFYMATVNEDGWPYIQHRGGPTGFLKTISPEQIAFADYKGNRQLISTGNLSRHDRVALFLIDYPSRTRLKILGRARTYPLSETPPEVLDGIGDSTLGRAERVFVIDVVSFDWNCSQYITPRYSHEEIAPLVEGLKQRIQDLETH</sequence>
<dbReference type="Pfam" id="PF01243">
    <property type="entry name" value="PNPOx_N"/>
    <property type="match status" value="1"/>
</dbReference>
<dbReference type="Gene3D" id="2.30.110.10">
    <property type="entry name" value="Electron Transport, Fmn-binding Protein, Chain A"/>
    <property type="match status" value="1"/>
</dbReference>
<reference evidence="2" key="1">
    <citation type="submission" date="2020-09" db="EMBL/GenBank/DDBJ databases">
        <title>Pelagicoccus enzymogenes sp. nov. with an EPS production, isolated from marine sediment.</title>
        <authorList>
            <person name="Feng X."/>
        </authorList>
    </citation>
    <scope>NUCLEOTIDE SEQUENCE</scope>
    <source>
        <strain evidence="2">NFK12</strain>
    </source>
</reference>